<feature type="transmembrane region" description="Helical" evidence="1">
    <location>
        <begin position="36"/>
        <end position="53"/>
    </location>
</feature>
<keyword evidence="1" id="KW-0472">Membrane</keyword>
<feature type="transmembrane region" description="Helical" evidence="1">
    <location>
        <begin position="74"/>
        <end position="93"/>
    </location>
</feature>
<protein>
    <submittedName>
        <fullName evidence="3">Uncharacterized protein</fullName>
    </submittedName>
</protein>
<evidence type="ECO:0000313" key="4">
    <source>
        <dbReference type="Proteomes" id="UP000053144"/>
    </source>
</evidence>
<reference evidence="4" key="1">
    <citation type="journal article" date="2015" name="Proc. Natl. Acad. Sci. U.S.A.">
        <title>Genome sequencing of adzuki bean (Vigna angularis) provides insight into high starch and low fat accumulation and domestication.</title>
        <authorList>
            <person name="Yang K."/>
            <person name="Tian Z."/>
            <person name="Chen C."/>
            <person name="Luo L."/>
            <person name="Zhao B."/>
            <person name="Wang Z."/>
            <person name="Yu L."/>
            <person name="Li Y."/>
            <person name="Sun Y."/>
            <person name="Li W."/>
            <person name="Chen Y."/>
            <person name="Li Y."/>
            <person name="Zhang Y."/>
            <person name="Ai D."/>
            <person name="Zhao J."/>
            <person name="Shang C."/>
            <person name="Ma Y."/>
            <person name="Wu B."/>
            <person name="Wang M."/>
            <person name="Gao L."/>
            <person name="Sun D."/>
            <person name="Zhang P."/>
            <person name="Guo F."/>
            <person name="Wang W."/>
            <person name="Li Y."/>
            <person name="Wang J."/>
            <person name="Varshney R.K."/>
            <person name="Wang J."/>
            <person name="Ling H.Q."/>
            <person name="Wan P."/>
        </authorList>
    </citation>
    <scope>NUCLEOTIDE SEQUENCE</scope>
    <source>
        <strain evidence="4">cv. Jingnong 6</strain>
    </source>
</reference>
<name>A0A0L9URR0_PHAAN</name>
<dbReference type="Proteomes" id="UP000053144">
    <property type="component" value="Chromosome 6"/>
</dbReference>
<accession>A0A0L9URR0</accession>
<evidence type="ECO:0000256" key="1">
    <source>
        <dbReference type="SAM" id="Phobius"/>
    </source>
</evidence>
<organism evidence="3 4">
    <name type="scientific">Phaseolus angularis</name>
    <name type="common">Azuki bean</name>
    <name type="synonym">Vigna angularis</name>
    <dbReference type="NCBI Taxonomy" id="3914"/>
    <lineage>
        <taxon>Eukaryota</taxon>
        <taxon>Viridiplantae</taxon>
        <taxon>Streptophyta</taxon>
        <taxon>Embryophyta</taxon>
        <taxon>Tracheophyta</taxon>
        <taxon>Spermatophyta</taxon>
        <taxon>Magnoliopsida</taxon>
        <taxon>eudicotyledons</taxon>
        <taxon>Gunneridae</taxon>
        <taxon>Pentapetalae</taxon>
        <taxon>rosids</taxon>
        <taxon>fabids</taxon>
        <taxon>Fabales</taxon>
        <taxon>Fabaceae</taxon>
        <taxon>Papilionoideae</taxon>
        <taxon>50 kb inversion clade</taxon>
        <taxon>NPAAA clade</taxon>
        <taxon>indigoferoid/millettioid clade</taxon>
        <taxon>Phaseoleae</taxon>
        <taxon>Vigna</taxon>
    </lineage>
</organism>
<evidence type="ECO:0000313" key="5">
    <source>
        <dbReference type="Proteomes" id="UP000743370"/>
    </source>
</evidence>
<proteinExistence type="predicted"/>
<keyword evidence="1" id="KW-0812">Transmembrane</keyword>
<reference evidence="2 5" key="3">
    <citation type="submission" date="2020-05" db="EMBL/GenBank/DDBJ databases">
        <title>Vigna angularis (adzuki bean) Var. LongXiaoDou No. 4 denovo assembly.</title>
        <authorList>
            <person name="Xiang H."/>
        </authorList>
    </citation>
    <scope>NUCLEOTIDE SEQUENCE [LARGE SCALE GENOMIC DNA]</scope>
    <source>
        <tissue evidence="2">Leaf</tissue>
    </source>
</reference>
<dbReference type="Gramene" id="KOM45224">
    <property type="protein sequence ID" value="KOM45224"/>
    <property type="gene ID" value="LR48_Vigan06g053000"/>
</dbReference>
<evidence type="ECO:0000313" key="3">
    <source>
        <dbReference type="EMBL" id="KOM45224.1"/>
    </source>
</evidence>
<sequence length="126" mass="14294">MQILPWFTCCPHGGNLNGAAATRKGSSGWQCEEDETRKIVGFPYFCFGILLLYRLREGDALRKKMREDDGGRPWCVVAMRLWVFPIFVLEFFFSAGCAKEMREDDGGRPWSVAAMKMTQMVTGRGV</sequence>
<dbReference type="Proteomes" id="UP000743370">
    <property type="component" value="Unassembled WGS sequence"/>
</dbReference>
<dbReference type="EMBL" id="JABFOF010000010">
    <property type="protein sequence ID" value="KAG2376267.1"/>
    <property type="molecule type" value="Genomic_DNA"/>
</dbReference>
<gene>
    <name evidence="2" type="ORF">HKW66_Vig0155790</name>
    <name evidence="3" type="ORF">LR48_Vigan06g053000</name>
</gene>
<dbReference type="AlphaFoldDB" id="A0A0L9URR0"/>
<evidence type="ECO:0000313" key="2">
    <source>
        <dbReference type="EMBL" id="KAG2376267.1"/>
    </source>
</evidence>
<dbReference type="EMBL" id="CM003376">
    <property type="protein sequence ID" value="KOM45224.1"/>
    <property type="molecule type" value="Genomic_DNA"/>
</dbReference>
<keyword evidence="1" id="KW-1133">Transmembrane helix</keyword>
<reference evidence="3" key="2">
    <citation type="submission" date="2015-02" db="EMBL/GenBank/DDBJ databases">
        <authorList>
            <person name="Chooi Y.-H."/>
        </authorList>
    </citation>
    <scope>NUCLEOTIDE SEQUENCE</scope>
    <source>
        <tissue evidence="3">Seedling</tissue>
    </source>
</reference>